<dbReference type="InterPro" id="IPR011989">
    <property type="entry name" value="ARM-like"/>
</dbReference>
<evidence type="ECO:0000256" key="3">
    <source>
        <dbReference type="ARBA" id="ARBA00022527"/>
    </source>
</evidence>
<dbReference type="GO" id="GO:0006623">
    <property type="term" value="P:protein targeting to vacuole"/>
    <property type="evidence" value="ECO:0007669"/>
    <property type="project" value="TreeGrafter"/>
</dbReference>
<dbReference type="SMART" id="SM00220">
    <property type="entry name" value="S_TKc"/>
    <property type="match status" value="1"/>
</dbReference>
<keyword evidence="6" id="KW-0677">Repeat</keyword>
<proteinExistence type="predicted"/>
<dbReference type="PANTHER" id="PTHR17583">
    <property type="entry name" value="PHOSPHOINOSITIDE 3-KINASE REGULATORY SUBUNIT 4"/>
    <property type="match status" value="1"/>
</dbReference>
<dbReference type="PROSITE" id="PS50294">
    <property type="entry name" value="WD_REPEATS_REGION"/>
    <property type="match status" value="2"/>
</dbReference>
<dbReference type="InterPro" id="IPR015943">
    <property type="entry name" value="WD40/YVTN_repeat-like_dom_sf"/>
</dbReference>
<dbReference type="SUPFAM" id="SSF50978">
    <property type="entry name" value="WD40 repeat-like"/>
    <property type="match status" value="1"/>
</dbReference>
<feature type="domain" description="Protein kinase" evidence="12">
    <location>
        <begin position="30"/>
        <end position="320"/>
    </location>
</feature>
<dbReference type="GO" id="GO:0071561">
    <property type="term" value="C:nucleus-vacuole junction"/>
    <property type="evidence" value="ECO:0007669"/>
    <property type="project" value="TreeGrafter"/>
</dbReference>
<evidence type="ECO:0000256" key="9">
    <source>
        <dbReference type="ARBA" id="ARBA00022840"/>
    </source>
</evidence>
<dbReference type="InterPro" id="IPR016024">
    <property type="entry name" value="ARM-type_fold"/>
</dbReference>
<dbReference type="InterPro" id="IPR000719">
    <property type="entry name" value="Prot_kinase_dom"/>
</dbReference>
<evidence type="ECO:0000256" key="5">
    <source>
        <dbReference type="ARBA" id="ARBA00022679"/>
    </source>
</evidence>
<dbReference type="Gene3D" id="1.25.10.10">
    <property type="entry name" value="Leucine-rich Repeat Variant"/>
    <property type="match status" value="1"/>
</dbReference>
<dbReference type="GO" id="GO:0005524">
    <property type="term" value="F:ATP binding"/>
    <property type="evidence" value="ECO:0007669"/>
    <property type="project" value="UniProtKB-KW"/>
</dbReference>
<evidence type="ECO:0000256" key="2">
    <source>
        <dbReference type="ARBA" id="ARBA00012513"/>
    </source>
</evidence>
<protein>
    <recommendedName>
        <fullName evidence="2">non-specific serine/threonine protein kinase</fullName>
        <ecNumber evidence="2">2.7.11.1</ecNumber>
    </recommendedName>
</protein>
<dbReference type="EC" id="2.7.11.1" evidence="2"/>
<dbReference type="GO" id="GO:0005770">
    <property type="term" value="C:late endosome"/>
    <property type="evidence" value="ECO:0007669"/>
    <property type="project" value="TreeGrafter"/>
</dbReference>
<feature type="repeat" description="WD" evidence="10">
    <location>
        <begin position="954"/>
        <end position="987"/>
    </location>
</feature>
<dbReference type="PROSITE" id="PS50011">
    <property type="entry name" value="PROTEIN_KINASE_DOM"/>
    <property type="match status" value="1"/>
</dbReference>
<dbReference type="Pfam" id="PF00069">
    <property type="entry name" value="Pkinase"/>
    <property type="match status" value="1"/>
</dbReference>
<dbReference type="Pfam" id="PF00400">
    <property type="entry name" value="WD40"/>
    <property type="match status" value="2"/>
</dbReference>
<feature type="repeat" description="WD" evidence="10">
    <location>
        <begin position="1310"/>
        <end position="1344"/>
    </location>
</feature>
<reference evidence="13" key="1">
    <citation type="submission" date="2016-12" db="EMBL/GenBank/DDBJ databases">
        <title>An insight into the sialome and mialome of the sand fly, Nyssomyia neivai.</title>
        <authorList>
            <person name="Sebastian V."/>
            <person name="Goulart T.M."/>
            <person name="Oliveira W."/>
            <person name="Calvo E."/>
            <person name="Oliveira L.F."/>
            <person name="Pinto M.C."/>
            <person name="Rosselino A.M."/>
            <person name="Ribeiro J.M."/>
        </authorList>
    </citation>
    <scope>NUCLEOTIDE SEQUENCE</scope>
</reference>
<comment type="subcellular location">
    <subcellularLocation>
        <location evidence="1">Cytoplasmic vesicle</location>
        <location evidence="1">Autophagosome</location>
    </subcellularLocation>
</comment>
<evidence type="ECO:0000313" key="13">
    <source>
        <dbReference type="EMBL" id="JAV07391.1"/>
    </source>
</evidence>
<dbReference type="GO" id="GO:0004674">
    <property type="term" value="F:protein serine/threonine kinase activity"/>
    <property type="evidence" value="ECO:0007669"/>
    <property type="project" value="UniProtKB-KW"/>
</dbReference>
<dbReference type="GO" id="GO:0045324">
    <property type="term" value="P:late endosome to vacuole transport"/>
    <property type="evidence" value="ECO:0007669"/>
    <property type="project" value="InterPro"/>
</dbReference>
<dbReference type="GO" id="GO:0016236">
    <property type="term" value="P:macroautophagy"/>
    <property type="evidence" value="ECO:0007669"/>
    <property type="project" value="InterPro"/>
</dbReference>
<dbReference type="SMART" id="SM00320">
    <property type="entry name" value="WD40"/>
    <property type="match status" value="6"/>
</dbReference>
<evidence type="ECO:0000256" key="7">
    <source>
        <dbReference type="ARBA" id="ARBA00022741"/>
    </source>
</evidence>
<dbReference type="PANTHER" id="PTHR17583:SF0">
    <property type="entry name" value="PHOSPHOINOSITIDE 3-KINASE REGULATORY SUBUNIT 4"/>
    <property type="match status" value="1"/>
</dbReference>
<dbReference type="InterPro" id="IPR011009">
    <property type="entry name" value="Kinase-like_dom_sf"/>
</dbReference>
<keyword evidence="3" id="KW-0723">Serine/threonine-protein kinase</keyword>
<dbReference type="PROSITE" id="PS00108">
    <property type="entry name" value="PROTEIN_KINASE_ST"/>
    <property type="match status" value="1"/>
</dbReference>
<keyword evidence="9" id="KW-0067">ATP-binding</keyword>
<dbReference type="GO" id="GO:0034272">
    <property type="term" value="C:phosphatidylinositol 3-kinase complex, class III, type II"/>
    <property type="evidence" value="ECO:0007669"/>
    <property type="project" value="TreeGrafter"/>
</dbReference>
<dbReference type="SUPFAM" id="SSF56112">
    <property type="entry name" value="Protein kinase-like (PK-like)"/>
    <property type="match status" value="1"/>
</dbReference>
<keyword evidence="5" id="KW-0808">Transferase</keyword>
<evidence type="ECO:0000256" key="4">
    <source>
        <dbReference type="ARBA" id="ARBA00022574"/>
    </source>
</evidence>
<sequence length="1344" mass="150746">MGNQLVGIAPSQIFPVEHYLTGSFFDSDLIQYETSMGSTRFFKVARAKSDEGLLVIKVFVKHDPSLPLECHAEKLEFIKKNLSNAVNCLPFQRVVLTEKAGLIMREFVKHSLYDRVSTRPFLTTTEKKWITFQVLCALHQCHKQKICHGDIKLENILITSWNWILLADFASFKPTFLPEDNPADYTYFFDTSRRRTCYIAPERFIQSTGNEAQPRDGPLVGDSPCYFGNLTPEMDIFSAGCALLELWCEGTAPFEFSQLLSYRTGDQELVSKHLNGIDNSRLRNLLSSMLHRNPSERKSAEIYLDQERGALFPEYFYTFLQSYMQMFSSIPIMPLDDKIMRLHADIKQIIQMLTGCDPVDGEKVEKPEKAVDDDGLILVTTAVTANSRGLHYCNSKLCCMEILQDLAEFTASEVILDRILPTILYFTKDSTPRVRSTAIDTLTSCLRMVRRLPRSDANVFPEYVFPIISSLATDTANGVRVSLARNLGDLAEVSVRFLEQTRLNCPSEYHQVRYDREMSVLHDMVQLMTSSLLTDTQGIVKQTLIEADITKLCIFFGKNKAYDVILSHMITFLNDKEDKHLRGAFFECIVGVAAYVGWTCSEILMPLLQQGLTDTEEMVIAKAIRAMSALAELGLVEKPALVAFIKDASCYMNHPNGWIRHEICGLIATATRTLTALDVQCKIVPAIADNLTTSLILIDHTEILMDSLQPPIPRAVYDSVVKFPDIAHFFRALEERREARARVADGLLPQYGGESGTAIRNLFRRLNAEGLTDLAEKQLLSMEDHIVKMNKYKLAEPKNLCDGRVSFSRKMGITHEVQLFEKSHKVDPQRKSRKADVDMGMNSEWQHMFGVLDINSISPSSPSNESGASVGSSPPMVNTQVQPTPTSSLVEYSMPERSFLQERFSECRLDLESLQTKMKTEHSVMALNRDYDPFAYYAPIPPNWRLKGTLVAHLHEHRRAVTRLSPLKTFGSYFASASVDGTVRLWDCNKLDGHQSINRSRQTYSANTPLYSIASCDAGQSLAVAGKDGTLLLLRIDPNSSKMALQQAIQFDPDPKYDKTNVEGSDGPVVDMQPLDQGAQSLIVYATLYGGIVGWDIRAPGYAWRLQSDLKNGVITTLCVDPTSSWVAVGTSGGRHSFWDLRFKLPIAEIRHPHDARIRRIACHPTERSSIISASQGNNEVYIYNIETNHRQMALWTSSAPPLSNTNPSNHSAIALLPGISDRSEFLMTAGTDQRIRHWDLRDHTNCSLVVPSPKDHLSISNTSYEYRLIDGTKVIQEIDTRTQSTLSTPAGIARNNSEEVPRSGPEAPSSGHIDIITDLVLCKSTKQTFVASSSRDGAIKIWK</sequence>
<dbReference type="GO" id="GO:0005776">
    <property type="term" value="C:autophagosome"/>
    <property type="evidence" value="ECO:0007669"/>
    <property type="project" value="UniProtKB-SubCell"/>
</dbReference>
<evidence type="ECO:0000256" key="1">
    <source>
        <dbReference type="ARBA" id="ARBA00004419"/>
    </source>
</evidence>
<dbReference type="CDD" id="cd13980">
    <property type="entry name" value="STKc_Vps15"/>
    <property type="match status" value="1"/>
</dbReference>
<dbReference type="SUPFAM" id="SSF48371">
    <property type="entry name" value="ARM repeat"/>
    <property type="match status" value="1"/>
</dbReference>
<organism evidence="13">
    <name type="scientific">Nyssomyia neivai</name>
    <dbReference type="NCBI Taxonomy" id="330878"/>
    <lineage>
        <taxon>Eukaryota</taxon>
        <taxon>Metazoa</taxon>
        <taxon>Ecdysozoa</taxon>
        <taxon>Arthropoda</taxon>
        <taxon>Hexapoda</taxon>
        <taxon>Insecta</taxon>
        <taxon>Pterygota</taxon>
        <taxon>Neoptera</taxon>
        <taxon>Endopterygota</taxon>
        <taxon>Diptera</taxon>
        <taxon>Nematocera</taxon>
        <taxon>Psychodoidea</taxon>
        <taxon>Psychodidae</taxon>
        <taxon>Nyssomyia</taxon>
    </lineage>
</organism>
<dbReference type="InterPro" id="IPR045162">
    <property type="entry name" value="Vps15-like"/>
</dbReference>
<evidence type="ECO:0000256" key="8">
    <source>
        <dbReference type="ARBA" id="ARBA00022777"/>
    </source>
</evidence>
<dbReference type="GO" id="GO:0034271">
    <property type="term" value="C:phosphatidylinositol 3-kinase complex, class III, type I"/>
    <property type="evidence" value="ECO:0007669"/>
    <property type="project" value="TreeGrafter"/>
</dbReference>
<evidence type="ECO:0000256" key="6">
    <source>
        <dbReference type="ARBA" id="ARBA00022737"/>
    </source>
</evidence>
<dbReference type="InterPro" id="IPR008271">
    <property type="entry name" value="Ser/Thr_kinase_AS"/>
</dbReference>
<dbReference type="EMBL" id="GFDF01006693">
    <property type="protein sequence ID" value="JAV07391.1"/>
    <property type="molecule type" value="Transcribed_RNA"/>
</dbReference>
<dbReference type="InterPro" id="IPR001680">
    <property type="entry name" value="WD40_rpt"/>
</dbReference>
<feature type="compositionally biased region" description="Low complexity" evidence="11">
    <location>
        <begin position="856"/>
        <end position="873"/>
    </location>
</feature>
<feature type="region of interest" description="Disordered" evidence="11">
    <location>
        <begin position="856"/>
        <end position="883"/>
    </location>
</feature>
<name>A0A1L8DLV4_9DIPT</name>
<dbReference type="InterPro" id="IPR055231">
    <property type="entry name" value="2AA_helical"/>
</dbReference>
<keyword evidence="7" id="KW-0547">Nucleotide-binding</keyword>
<feature type="region of interest" description="Disordered" evidence="11">
    <location>
        <begin position="1289"/>
        <end position="1310"/>
    </location>
</feature>
<evidence type="ECO:0000256" key="10">
    <source>
        <dbReference type="PROSITE-ProRule" id="PRU00221"/>
    </source>
</evidence>
<keyword evidence="4 10" id="KW-0853">WD repeat</keyword>
<dbReference type="FunFam" id="1.10.510.10:FF:000741">
    <property type="entry name" value="Uncharacterized protein, isoform A"/>
    <property type="match status" value="1"/>
</dbReference>
<dbReference type="Gene3D" id="1.10.510.10">
    <property type="entry name" value="Transferase(Phosphotransferase) domain 1"/>
    <property type="match status" value="1"/>
</dbReference>
<dbReference type="Gene3D" id="2.130.10.10">
    <property type="entry name" value="YVTN repeat-like/Quinoprotein amine dehydrogenase"/>
    <property type="match status" value="3"/>
</dbReference>
<evidence type="ECO:0000259" key="12">
    <source>
        <dbReference type="PROSITE" id="PS50011"/>
    </source>
</evidence>
<keyword evidence="8" id="KW-0418">Kinase</keyword>
<dbReference type="PROSITE" id="PS50082">
    <property type="entry name" value="WD_REPEATS_2"/>
    <property type="match status" value="2"/>
</dbReference>
<dbReference type="FunFam" id="1.25.10.10:FF:000342">
    <property type="entry name" value="Serine/threonine-protein kinase VPS15"/>
    <property type="match status" value="1"/>
</dbReference>
<accession>A0A1L8DLV4</accession>
<evidence type="ECO:0000256" key="11">
    <source>
        <dbReference type="SAM" id="MobiDB-lite"/>
    </source>
</evidence>
<dbReference type="Pfam" id="PF22956">
    <property type="entry name" value="VPS15-like_hel"/>
    <property type="match status" value="1"/>
</dbReference>
<dbReference type="InterPro" id="IPR036322">
    <property type="entry name" value="WD40_repeat_dom_sf"/>
</dbReference>